<dbReference type="PANTHER" id="PTHR30625">
    <property type="entry name" value="PROTEIN TOLQ"/>
    <property type="match status" value="1"/>
</dbReference>
<dbReference type="InterPro" id="IPR002898">
    <property type="entry name" value="MotA_ExbB_proton_chnl"/>
</dbReference>
<dbReference type="GO" id="GO:0005886">
    <property type="term" value="C:plasma membrane"/>
    <property type="evidence" value="ECO:0007669"/>
    <property type="project" value="UniProtKB-SubCell"/>
</dbReference>
<dbReference type="KEGG" id="acp:A2cp1_4177"/>
<dbReference type="Pfam" id="PF01618">
    <property type="entry name" value="MotA_ExbB"/>
    <property type="match status" value="1"/>
</dbReference>
<evidence type="ECO:0000256" key="1">
    <source>
        <dbReference type="ARBA" id="ARBA00004651"/>
    </source>
</evidence>
<dbReference type="AlphaFoldDB" id="B8JAJ5"/>
<organism evidence="9 10">
    <name type="scientific">Anaeromyxobacter dehalogenans (strain ATCC BAA-258 / DSM 21875 / 2CP-1)</name>
    <dbReference type="NCBI Taxonomy" id="455488"/>
    <lineage>
        <taxon>Bacteria</taxon>
        <taxon>Pseudomonadati</taxon>
        <taxon>Myxococcota</taxon>
        <taxon>Myxococcia</taxon>
        <taxon>Myxococcales</taxon>
        <taxon>Cystobacterineae</taxon>
        <taxon>Anaeromyxobacteraceae</taxon>
        <taxon>Anaeromyxobacter</taxon>
    </lineage>
</organism>
<proteinExistence type="inferred from homology"/>
<feature type="domain" description="MotA/TolQ/ExbB proton channel" evidence="8">
    <location>
        <begin position="95"/>
        <end position="201"/>
    </location>
</feature>
<feature type="transmembrane region" description="Helical" evidence="7">
    <location>
        <begin position="122"/>
        <end position="149"/>
    </location>
</feature>
<evidence type="ECO:0000256" key="6">
    <source>
        <dbReference type="RuleBase" id="RU004057"/>
    </source>
</evidence>
<keyword evidence="6" id="KW-0813">Transport</keyword>
<evidence type="ECO:0000313" key="10">
    <source>
        <dbReference type="Proteomes" id="UP000007089"/>
    </source>
</evidence>
<feature type="transmembrane region" description="Helical" evidence="7">
    <location>
        <begin position="169"/>
        <end position="190"/>
    </location>
</feature>
<evidence type="ECO:0000256" key="3">
    <source>
        <dbReference type="ARBA" id="ARBA00022692"/>
    </source>
</evidence>
<keyword evidence="3 7" id="KW-0812">Transmembrane</keyword>
<reference evidence="9" key="1">
    <citation type="submission" date="2009-01" db="EMBL/GenBank/DDBJ databases">
        <title>Complete sequence of Anaeromyxobacter dehalogenans 2CP-1.</title>
        <authorList>
            <consortium name="US DOE Joint Genome Institute"/>
            <person name="Lucas S."/>
            <person name="Copeland A."/>
            <person name="Lapidus A."/>
            <person name="Glavina del Rio T."/>
            <person name="Dalin E."/>
            <person name="Tice H."/>
            <person name="Bruce D."/>
            <person name="Goodwin L."/>
            <person name="Pitluck S."/>
            <person name="Saunders E."/>
            <person name="Brettin T."/>
            <person name="Detter J.C."/>
            <person name="Han C."/>
            <person name="Larimer F."/>
            <person name="Land M."/>
            <person name="Hauser L."/>
            <person name="Kyrpides N."/>
            <person name="Ovchinnikova G."/>
            <person name="Beliaev A.S."/>
            <person name="Richardson P."/>
        </authorList>
    </citation>
    <scope>NUCLEOTIDE SEQUENCE</scope>
    <source>
        <strain evidence="9">2CP-1</strain>
    </source>
</reference>
<keyword evidence="2" id="KW-1003">Cell membrane</keyword>
<keyword evidence="5 7" id="KW-0472">Membrane</keyword>
<protein>
    <submittedName>
        <fullName evidence="9">MotA/TolQ/ExbB proton channel</fullName>
    </submittedName>
</protein>
<evidence type="ECO:0000256" key="5">
    <source>
        <dbReference type="ARBA" id="ARBA00023136"/>
    </source>
</evidence>
<evidence type="ECO:0000256" key="7">
    <source>
        <dbReference type="SAM" id="Phobius"/>
    </source>
</evidence>
<keyword evidence="10" id="KW-1185">Reference proteome</keyword>
<dbReference type="HOGENOM" id="CLU_053325_4_4_7"/>
<evidence type="ECO:0000256" key="2">
    <source>
        <dbReference type="ARBA" id="ARBA00022475"/>
    </source>
</evidence>
<sequence length="233" mass="24172">MDTSLVGIMKTGSASMWIIVACSVIALAVAIERGIALWGFTARAKSLADAVTRALYRGDLEDGRAQCERSGSPAADVFLAGLVAVAPRPGPGGRAPAPTAEKIAAAVERERQQVNLKLRRNLWILGTVGATAPFVGLFGTVVGIMHAFRQMAATGQGGFTVVAAGISEALVTTAGGIAVAIEAVVIFNFLNVHVQKLALQLRLLTEEYLEIVKEVLAGGARPQEPAARSAGEG</sequence>
<accession>B8JAJ5</accession>
<evidence type="ECO:0000313" key="9">
    <source>
        <dbReference type="EMBL" id="ACL67494.1"/>
    </source>
</evidence>
<evidence type="ECO:0000256" key="4">
    <source>
        <dbReference type="ARBA" id="ARBA00022989"/>
    </source>
</evidence>
<dbReference type="EMBL" id="CP001359">
    <property type="protein sequence ID" value="ACL67494.1"/>
    <property type="molecule type" value="Genomic_DNA"/>
</dbReference>
<feature type="transmembrane region" description="Helical" evidence="7">
    <location>
        <begin position="12"/>
        <end position="31"/>
    </location>
</feature>
<comment type="subcellular location">
    <subcellularLocation>
        <location evidence="1">Cell membrane</location>
        <topology evidence="1">Multi-pass membrane protein</topology>
    </subcellularLocation>
    <subcellularLocation>
        <location evidence="6">Membrane</location>
        <topology evidence="6">Multi-pass membrane protein</topology>
    </subcellularLocation>
</comment>
<keyword evidence="6" id="KW-0653">Protein transport</keyword>
<gene>
    <name evidence="9" type="ordered locus">A2cp1_4177</name>
</gene>
<dbReference type="Proteomes" id="UP000007089">
    <property type="component" value="Chromosome"/>
</dbReference>
<dbReference type="PANTHER" id="PTHR30625:SF3">
    <property type="entry name" value="TOL-PAL SYSTEM PROTEIN TOLQ"/>
    <property type="match status" value="1"/>
</dbReference>
<keyword evidence="4 7" id="KW-1133">Transmembrane helix</keyword>
<dbReference type="RefSeq" id="WP_012528106.1">
    <property type="nucleotide sequence ID" value="NC_011891.1"/>
</dbReference>
<dbReference type="InterPro" id="IPR050790">
    <property type="entry name" value="ExbB/TolQ_transport"/>
</dbReference>
<comment type="similarity">
    <text evidence="6">Belongs to the exbB/tolQ family.</text>
</comment>
<dbReference type="GO" id="GO:0017038">
    <property type="term" value="P:protein import"/>
    <property type="evidence" value="ECO:0007669"/>
    <property type="project" value="TreeGrafter"/>
</dbReference>
<evidence type="ECO:0000259" key="8">
    <source>
        <dbReference type="Pfam" id="PF01618"/>
    </source>
</evidence>
<name>B8JAJ5_ANAD2</name>